<protein>
    <submittedName>
        <fullName evidence="2">Protein-glutamate O-methyltransferase CheR</fullName>
    </submittedName>
</protein>
<dbReference type="PANTHER" id="PTHR24422">
    <property type="entry name" value="CHEMOTAXIS PROTEIN METHYLTRANSFERASE"/>
    <property type="match status" value="1"/>
</dbReference>
<dbReference type="Proteomes" id="UP000664628">
    <property type="component" value="Unassembled WGS sequence"/>
</dbReference>
<dbReference type="PROSITE" id="PS50123">
    <property type="entry name" value="CHER"/>
    <property type="match status" value="1"/>
</dbReference>
<reference evidence="2 3" key="1">
    <citation type="submission" date="2021-03" db="EMBL/GenBank/DDBJ databases">
        <title>Fibrella sp. HMF5405 genome sequencing and assembly.</title>
        <authorList>
            <person name="Kang H."/>
            <person name="Kim H."/>
            <person name="Bae S."/>
            <person name="Joh K."/>
        </authorList>
    </citation>
    <scope>NUCLEOTIDE SEQUENCE [LARGE SCALE GENOMIC DNA]</scope>
    <source>
        <strain evidence="2 3">HMF5405</strain>
    </source>
</reference>
<dbReference type="Pfam" id="PF03705">
    <property type="entry name" value="CheR_N"/>
    <property type="match status" value="1"/>
</dbReference>
<organism evidence="2 3">
    <name type="scientific">Fibrella forsythiae</name>
    <dbReference type="NCBI Taxonomy" id="2817061"/>
    <lineage>
        <taxon>Bacteria</taxon>
        <taxon>Pseudomonadati</taxon>
        <taxon>Bacteroidota</taxon>
        <taxon>Cytophagia</taxon>
        <taxon>Cytophagales</taxon>
        <taxon>Spirosomataceae</taxon>
        <taxon>Fibrella</taxon>
    </lineage>
</organism>
<dbReference type="EMBL" id="JAFMYW010000006">
    <property type="protein sequence ID" value="MBO0950960.1"/>
    <property type="molecule type" value="Genomic_DNA"/>
</dbReference>
<dbReference type="InterPro" id="IPR022641">
    <property type="entry name" value="CheR_N"/>
</dbReference>
<feature type="domain" description="CheR-type methyltransferase" evidence="1">
    <location>
        <begin position="1"/>
        <end position="247"/>
    </location>
</feature>
<evidence type="ECO:0000313" key="3">
    <source>
        <dbReference type="Proteomes" id="UP000664628"/>
    </source>
</evidence>
<dbReference type="SUPFAM" id="SSF53335">
    <property type="entry name" value="S-adenosyl-L-methionine-dependent methyltransferases"/>
    <property type="match status" value="1"/>
</dbReference>
<accession>A0ABS3JLS6</accession>
<dbReference type="InterPro" id="IPR000780">
    <property type="entry name" value="CheR_MeTrfase"/>
</dbReference>
<evidence type="ECO:0000259" key="1">
    <source>
        <dbReference type="PROSITE" id="PS50123"/>
    </source>
</evidence>
<dbReference type="PRINTS" id="PR00996">
    <property type="entry name" value="CHERMTFRASE"/>
</dbReference>
<sequence>MIEEEQVTLLLNDILELYGYDFTHYSRASLKRRINRLWAADRFPSFAELRYRVRSDAGYLKRFVEELTVNVTEMFRDPSFYKCLRTEVLPTLAAKPFIRIWHAGCSTGEEVFSMAILLQEAGLLHKSLLYATDLNPDVLESARKGIFALAPMPQYSENYQLSGGNRDFSLYYTANYGYVKFNDELAAKMVFSTHNLVSDHSFNEFDLILCRNVLIYFDKELQERVLRLFDESLGPLSYLALGSRETLKLSAIRLNYRQITPEKIWRKIG</sequence>
<proteinExistence type="predicted"/>
<keyword evidence="3" id="KW-1185">Reference proteome</keyword>
<dbReference type="SUPFAM" id="SSF47757">
    <property type="entry name" value="Chemotaxis receptor methyltransferase CheR, N-terminal domain"/>
    <property type="match status" value="1"/>
</dbReference>
<dbReference type="PANTHER" id="PTHR24422:SF8">
    <property type="entry name" value="CHEMOTAXIS PROTEIN"/>
    <property type="match status" value="1"/>
</dbReference>
<name>A0ABS3JLS6_9BACT</name>
<evidence type="ECO:0000313" key="2">
    <source>
        <dbReference type="EMBL" id="MBO0950960.1"/>
    </source>
</evidence>
<dbReference type="RefSeq" id="WP_207330899.1">
    <property type="nucleotide sequence ID" value="NZ_JAFMYW010000006.1"/>
</dbReference>
<dbReference type="Gene3D" id="3.40.50.150">
    <property type="entry name" value="Vaccinia Virus protein VP39"/>
    <property type="match status" value="1"/>
</dbReference>
<comment type="caution">
    <text evidence="2">The sequence shown here is derived from an EMBL/GenBank/DDBJ whole genome shotgun (WGS) entry which is preliminary data.</text>
</comment>
<dbReference type="InterPro" id="IPR022642">
    <property type="entry name" value="CheR_C"/>
</dbReference>
<gene>
    <name evidence="2" type="ORF">J2I46_20385</name>
</gene>
<dbReference type="InterPro" id="IPR050903">
    <property type="entry name" value="Bact_Chemotaxis_MeTrfase"/>
</dbReference>
<dbReference type="InterPro" id="IPR029063">
    <property type="entry name" value="SAM-dependent_MTases_sf"/>
</dbReference>
<dbReference type="SMART" id="SM00138">
    <property type="entry name" value="MeTrc"/>
    <property type="match status" value="1"/>
</dbReference>
<dbReference type="Pfam" id="PF01739">
    <property type="entry name" value="CheR"/>
    <property type="match status" value="1"/>
</dbReference>